<evidence type="ECO:0000256" key="1">
    <source>
        <dbReference type="SAM" id="MobiDB-lite"/>
    </source>
</evidence>
<gene>
    <name evidence="3" type="ORF">GCM10025875_34820</name>
    <name evidence="4" type="ORF">GCM10025875_35960</name>
</gene>
<feature type="domain" description="Helix-turn-helix" evidence="2">
    <location>
        <begin position="34"/>
        <end position="80"/>
    </location>
</feature>
<dbReference type="InterPro" id="IPR036388">
    <property type="entry name" value="WH-like_DNA-bd_sf"/>
</dbReference>
<dbReference type="InterPro" id="IPR041657">
    <property type="entry name" value="HTH_17"/>
</dbReference>
<dbReference type="SUPFAM" id="SSF46955">
    <property type="entry name" value="Putative DNA-binding domain"/>
    <property type="match status" value="1"/>
</dbReference>
<dbReference type="EMBL" id="BSUM01000001">
    <property type="protein sequence ID" value="GMA33490.1"/>
    <property type="molecule type" value="Genomic_DNA"/>
</dbReference>
<name>A0AA38CWJ4_9MICO</name>
<proteinExistence type="predicted"/>
<reference evidence="3" key="1">
    <citation type="journal article" date="2014" name="Int. J. Syst. Evol. Microbiol.">
        <title>Complete genome sequence of Corynebacterium casei LMG S-19264T (=DSM 44701T), isolated from a smear-ripened cheese.</title>
        <authorList>
            <consortium name="US DOE Joint Genome Institute (JGI-PGF)"/>
            <person name="Walter F."/>
            <person name="Albersmeier A."/>
            <person name="Kalinowski J."/>
            <person name="Ruckert C."/>
        </authorList>
    </citation>
    <scope>NUCLEOTIDE SEQUENCE</scope>
    <source>
        <strain evidence="3">NBRC 112290</strain>
    </source>
</reference>
<dbReference type="InterPro" id="IPR009061">
    <property type="entry name" value="DNA-bd_dom_put_sf"/>
</dbReference>
<sequence>MAIALERHTYSPSGERRSNEVTMVRVPINDEPRMLSAKEVADRLQVETTWVTRQASDGLLPGFRLGKRWRFDPIEIADWLVARQNRLVPEAPPMRRRFADYPMRPVDLDPPASIDLRDHLTSDQVADAIRVPVGAVRGWIQSGLLPGYHVSRKWFVAPAVYDEMVEILRDGERLALLAVGGARTGWARDCLESEMLDRRNGFLHLTPESHRRGGGPPIRWVNRRSQRSRPSE</sequence>
<dbReference type="Gene3D" id="1.10.10.10">
    <property type="entry name" value="Winged helix-like DNA-binding domain superfamily/Winged helix DNA-binding domain"/>
    <property type="match status" value="1"/>
</dbReference>
<dbReference type="AlphaFoldDB" id="A0AA38CWJ4"/>
<evidence type="ECO:0000313" key="5">
    <source>
        <dbReference type="Proteomes" id="UP001157161"/>
    </source>
</evidence>
<feature type="region of interest" description="Disordered" evidence="1">
    <location>
        <begin position="206"/>
        <end position="232"/>
    </location>
</feature>
<comment type="caution">
    <text evidence="3">The sequence shown here is derived from an EMBL/GenBank/DDBJ whole genome shotgun (WGS) entry which is preliminary data.</text>
</comment>
<keyword evidence="5" id="KW-1185">Reference proteome</keyword>
<evidence type="ECO:0000259" key="2">
    <source>
        <dbReference type="Pfam" id="PF12728"/>
    </source>
</evidence>
<dbReference type="RefSeq" id="WP_284252329.1">
    <property type="nucleotide sequence ID" value="NZ_BSUM01000001.1"/>
</dbReference>
<accession>A0AA38CWJ4</accession>
<dbReference type="Proteomes" id="UP001157161">
    <property type="component" value="Unassembled WGS sequence"/>
</dbReference>
<organism evidence="3 5">
    <name type="scientific">Litorihabitans aurantiacus</name>
    <dbReference type="NCBI Taxonomy" id="1930061"/>
    <lineage>
        <taxon>Bacteria</taxon>
        <taxon>Bacillati</taxon>
        <taxon>Actinomycetota</taxon>
        <taxon>Actinomycetes</taxon>
        <taxon>Micrococcales</taxon>
        <taxon>Beutenbergiaceae</taxon>
        <taxon>Litorihabitans</taxon>
    </lineage>
</organism>
<dbReference type="Pfam" id="PF12728">
    <property type="entry name" value="HTH_17"/>
    <property type="match status" value="1"/>
</dbReference>
<protein>
    <recommendedName>
        <fullName evidence="2">Helix-turn-helix domain-containing protein</fullName>
    </recommendedName>
</protein>
<reference evidence="3" key="2">
    <citation type="submission" date="2023-02" db="EMBL/GenBank/DDBJ databases">
        <authorList>
            <person name="Sun Q."/>
            <person name="Mori K."/>
        </authorList>
    </citation>
    <scope>NUCLEOTIDE SEQUENCE</scope>
    <source>
        <strain evidence="3">NBRC 112290</strain>
    </source>
</reference>
<evidence type="ECO:0000313" key="4">
    <source>
        <dbReference type="EMBL" id="GMA33604.1"/>
    </source>
</evidence>
<evidence type="ECO:0000313" key="3">
    <source>
        <dbReference type="EMBL" id="GMA33490.1"/>
    </source>
</evidence>
<dbReference type="EMBL" id="BSUM01000002">
    <property type="protein sequence ID" value="GMA33604.1"/>
    <property type="molecule type" value="Genomic_DNA"/>
</dbReference>
<feature type="compositionally biased region" description="Basic residues" evidence="1">
    <location>
        <begin position="221"/>
        <end position="232"/>
    </location>
</feature>